<dbReference type="HOGENOM" id="CLU_136846_0_0_6"/>
<protein>
    <submittedName>
        <fullName evidence="2">Uncharacterized protein</fullName>
    </submittedName>
</protein>
<feature type="compositionally biased region" description="Acidic residues" evidence="1">
    <location>
        <begin position="100"/>
        <end position="113"/>
    </location>
</feature>
<organism evidence="2 3">
    <name type="scientific">Pseudoalteromonas piratica</name>
    <dbReference type="NCBI Taxonomy" id="1348114"/>
    <lineage>
        <taxon>Bacteria</taxon>
        <taxon>Pseudomonadati</taxon>
        <taxon>Pseudomonadota</taxon>
        <taxon>Gammaproteobacteria</taxon>
        <taxon>Alteromonadales</taxon>
        <taxon>Pseudoalteromonadaceae</taxon>
        <taxon>Pseudoalteromonas</taxon>
    </lineage>
</organism>
<dbReference type="Pfam" id="PF19669">
    <property type="entry name" value="DUF6172"/>
    <property type="match status" value="1"/>
</dbReference>
<accession>A0A0A7EJ62</accession>
<evidence type="ECO:0000256" key="1">
    <source>
        <dbReference type="SAM" id="MobiDB-lite"/>
    </source>
</evidence>
<evidence type="ECO:0000313" key="2">
    <source>
        <dbReference type="EMBL" id="AIY66725.1"/>
    </source>
</evidence>
<dbReference type="InterPro" id="IPR046170">
    <property type="entry name" value="DUF6172"/>
</dbReference>
<dbReference type="Proteomes" id="UP000030341">
    <property type="component" value="Chromosome 2"/>
</dbReference>
<dbReference type="AlphaFoldDB" id="A0A0A7EJ62"/>
<gene>
    <name evidence="2" type="ORF">OM33_16490</name>
</gene>
<keyword evidence="3" id="KW-1185">Reference proteome</keyword>
<dbReference type="RefSeq" id="WP_040135189.1">
    <property type="nucleotide sequence ID" value="NZ_CP009889.1"/>
</dbReference>
<feature type="region of interest" description="Disordered" evidence="1">
    <location>
        <begin position="91"/>
        <end position="113"/>
    </location>
</feature>
<dbReference type="EMBL" id="CP009889">
    <property type="protein sequence ID" value="AIY66725.1"/>
    <property type="molecule type" value="Genomic_DNA"/>
</dbReference>
<proteinExistence type="predicted"/>
<sequence length="113" mass="13389">MKKTFELTHPKIKIARRVDAVKHEVKKYIKRERNKKLPQGADYWDFDCKFGNTEAEAEVVHLSQINKMIDKTQLENLTSFYIEILAKPAVRQAKPSHDDYDFEDDFDDELEDE</sequence>
<evidence type="ECO:0000313" key="3">
    <source>
        <dbReference type="Proteomes" id="UP000030341"/>
    </source>
</evidence>
<dbReference type="STRING" id="1348114.OM33_16490"/>
<reference evidence="2 3" key="1">
    <citation type="submission" date="2014-11" db="EMBL/GenBank/DDBJ databases">
        <title>Complete Genome Sequence of Pseudoalteromonas sp. Strain OCN003 Isolated from Kaneohe Bay, Oahu, Hawaii.</title>
        <authorList>
            <person name="Beurmann S."/>
            <person name="Videau P."/>
            <person name="Ushijima B."/>
            <person name="Smith A.M."/>
            <person name="Aeby G.S."/>
            <person name="Callahan S.M."/>
            <person name="Belcaid M."/>
        </authorList>
    </citation>
    <scope>NUCLEOTIDE SEQUENCE [LARGE SCALE GENOMIC DNA]</scope>
    <source>
        <strain evidence="2 3">OCN003</strain>
    </source>
</reference>
<dbReference type="OrthoDB" id="9794656at2"/>
<dbReference type="eggNOG" id="ENOG5032RT7">
    <property type="taxonomic scope" value="Bacteria"/>
</dbReference>
<dbReference type="KEGG" id="pseo:OM33_16490"/>
<name>A0A0A7EJ62_9GAMM</name>